<dbReference type="GO" id="GO:0005975">
    <property type="term" value="P:carbohydrate metabolic process"/>
    <property type="evidence" value="ECO:0007669"/>
    <property type="project" value="InterPro"/>
</dbReference>
<evidence type="ECO:0000256" key="6">
    <source>
        <dbReference type="ARBA" id="ARBA00023264"/>
    </source>
</evidence>
<dbReference type="Gene3D" id="3.40.50.720">
    <property type="entry name" value="NAD(P)-binding Rossmann-like Domain"/>
    <property type="match status" value="1"/>
</dbReference>
<dbReference type="EC" id="1.1.1.94" evidence="11"/>
<dbReference type="GO" id="GO:0051287">
    <property type="term" value="F:NAD binding"/>
    <property type="evidence" value="ECO:0007669"/>
    <property type="project" value="InterPro"/>
</dbReference>
<evidence type="ECO:0000256" key="8">
    <source>
        <dbReference type="PIRSR" id="PIRSR000114-2"/>
    </source>
</evidence>
<dbReference type="GO" id="GO:0008654">
    <property type="term" value="P:phospholipid biosynthetic process"/>
    <property type="evidence" value="ECO:0007669"/>
    <property type="project" value="UniProtKB-KW"/>
</dbReference>
<proteinExistence type="inferred from homology"/>
<dbReference type="InterPro" id="IPR006168">
    <property type="entry name" value="G3P_DH_NAD-dep"/>
</dbReference>
<dbReference type="GeneID" id="93425737"/>
<name>A0A2V1IYM9_9BACT</name>
<dbReference type="Gene3D" id="1.10.1040.10">
    <property type="entry name" value="N-(1-d-carboxylethyl)-l-norvaline Dehydrogenase, domain 2"/>
    <property type="match status" value="1"/>
</dbReference>
<dbReference type="EMBL" id="PUBV01000011">
    <property type="protein sequence ID" value="PWB07587.1"/>
    <property type="molecule type" value="Genomic_DNA"/>
</dbReference>
<dbReference type="InterPro" id="IPR008927">
    <property type="entry name" value="6-PGluconate_DH-like_C_sf"/>
</dbReference>
<dbReference type="AlphaFoldDB" id="A0A2V1IYM9"/>
<keyword evidence="15" id="KW-1185">Reference proteome</keyword>
<keyword evidence="3 10" id="KW-0560">Oxidoreductase</keyword>
<dbReference type="InterPro" id="IPR036291">
    <property type="entry name" value="NAD(P)-bd_dom_sf"/>
</dbReference>
<dbReference type="InterPro" id="IPR006109">
    <property type="entry name" value="G3P_DH_NAD-dep_C"/>
</dbReference>
<dbReference type="SUPFAM" id="SSF51735">
    <property type="entry name" value="NAD(P)-binding Rossmann-fold domains"/>
    <property type="match status" value="1"/>
</dbReference>
<dbReference type="RefSeq" id="WP_107035962.1">
    <property type="nucleotide sequence ID" value="NZ_CAOMDK010000025.1"/>
</dbReference>
<dbReference type="PRINTS" id="PR00077">
    <property type="entry name" value="GPDHDRGNASE"/>
</dbReference>
<keyword evidence="6" id="KW-1208">Phospholipid metabolism</keyword>
<evidence type="ECO:0000259" key="13">
    <source>
        <dbReference type="Pfam" id="PF07479"/>
    </source>
</evidence>
<dbReference type="GO" id="GO:0141153">
    <property type="term" value="F:glycerol-3-phosphate dehydrogenase (NADP+) activity"/>
    <property type="evidence" value="ECO:0007669"/>
    <property type="project" value="RHEA"/>
</dbReference>
<dbReference type="Pfam" id="PF07479">
    <property type="entry name" value="NAD_Gly3P_dh_C"/>
    <property type="match status" value="1"/>
</dbReference>
<dbReference type="PIRSF" id="PIRSF000114">
    <property type="entry name" value="Glycerol-3-P_dh"/>
    <property type="match status" value="1"/>
</dbReference>
<evidence type="ECO:0000256" key="5">
    <source>
        <dbReference type="ARBA" id="ARBA00023209"/>
    </source>
</evidence>
<dbReference type="GO" id="GO:0046168">
    <property type="term" value="P:glycerol-3-phosphate catabolic process"/>
    <property type="evidence" value="ECO:0007669"/>
    <property type="project" value="InterPro"/>
</dbReference>
<evidence type="ECO:0000256" key="9">
    <source>
        <dbReference type="PIRSR" id="PIRSR000114-3"/>
    </source>
</evidence>
<comment type="caution">
    <text evidence="14">The sequence shown here is derived from an EMBL/GenBank/DDBJ whole genome shotgun (WGS) entry which is preliminary data.</text>
</comment>
<evidence type="ECO:0000313" key="14">
    <source>
        <dbReference type="EMBL" id="PWB07587.1"/>
    </source>
</evidence>
<feature type="domain" description="Glycerol-3-phosphate dehydrogenase NAD-dependent C-terminal" evidence="13">
    <location>
        <begin position="183"/>
        <end position="323"/>
    </location>
</feature>
<evidence type="ECO:0000256" key="7">
    <source>
        <dbReference type="PIRSR" id="PIRSR000114-1"/>
    </source>
</evidence>
<keyword evidence="5" id="KW-0594">Phospholipid biosynthesis</keyword>
<feature type="binding site" evidence="9">
    <location>
        <position position="258"/>
    </location>
    <ligand>
        <name>NAD(+)</name>
        <dbReference type="ChEBI" id="CHEBI:57540"/>
    </ligand>
</feature>
<evidence type="ECO:0000256" key="3">
    <source>
        <dbReference type="ARBA" id="ARBA00023002"/>
    </source>
</evidence>
<gene>
    <name evidence="14" type="ORF">C5O25_06665</name>
</gene>
<feature type="binding site" evidence="8">
    <location>
        <position position="109"/>
    </location>
    <ligand>
        <name>substrate</name>
    </ligand>
</feature>
<evidence type="ECO:0000256" key="10">
    <source>
        <dbReference type="RuleBase" id="RU000437"/>
    </source>
</evidence>
<dbReference type="GO" id="GO:0005829">
    <property type="term" value="C:cytosol"/>
    <property type="evidence" value="ECO:0007669"/>
    <property type="project" value="TreeGrafter"/>
</dbReference>
<feature type="active site" description="Proton acceptor" evidence="7">
    <location>
        <position position="194"/>
    </location>
</feature>
<reference evidence="15" key="1">
    <citation type="submission" date="2018-02" db="EMBL/GenBank/DDBJ databases">
        <authorList>
            <person name="Clavel T."/>
            <person name="Strowig T."/>
        </authorList>
    </citation>
    <scope>NUCLEOTIDE SEQUENCE [LARGE SCALE GENOMIC DNA]</scope>
    <source>
        <strain evidence="15">DSM 100764</strain>
    </source>
</reference>
<protein>
    <recommendedName>
        <fullName evidence="11">Glycerol-3-phosphate dehydrogenase</fullName>
        <ecNumber evidence="11">1.1.1.94</ecNumber>
    </recommendedName>
</protein>
<comment type="catalytic activity">
    <reaction evidence="11">
        <text>sn-glycerol 3-phosphate + NADP(+) = dihydroxyacetone phosphate + NADPH + H(+)</text>
        <dbReference type="Rhea" id="RHEA:11096"/>
        <dbReference type="ChEBI" id="CHEBI:15378"/>
        <dbReference type="ChEBI" id="CHEBI:57597"/>
        <dbReference type="ChEBI" id="CHEBI:57642"/>
        <dbReference type="ChEBI" id="CHEBI:57783"/>
        <dbReference type="ChEBI" id="CHEBI:58349"/>
        <dbReference type="EC" id="1.1.1.94"/>
    </reaction>
</comment>
<dbReference type="InterPro" id="IPR011128">
    <property type="entry name" value="G3P_DH_NAD-dep_N"/>
</dbReference>
<dbReference type="PANTHER" id="PTHR11728">
    <property type="entry name" value="GLYCEROL-3-PHOSPHATE DEHYDROGENASE"/>
    <property type="match status" value="1"/>
</dbReference>
<dbReference type="InterPro" id="IPR013328">
    <property type="entry name" value="6PGD_dom2"/>
</dbReference>
<evidence type="ECO:0000256" key="11">
    <source>
        <dbReference type="RuleBase" id="RU000439"/>
    </source>
</evidence>
<accession>A0A2V1IYM9</accession>
<dbReference type="PANTHER" id="PTHR11728:SF1">
    <property type="entry name" value="GLYCEROL-3-PHOSPHATE DEHYDROGENASE [NAD(+)] 2, CHLOROPLASTIC"/>
    <property type="match status" value="1"/>
</dbReference>
<evidence type="ECO:0000259" key="12">
    <source>
        <dbReference type="Pfam" id="PF01210"/>
    </source>
</evidence>
<evidence type="ECO:0000313" key="15">
    <source>
        <dbReference type="Proteomes" id="UP000244925"/>
    </source>
</evidence>
<organism evidence="14 15">
    <name type="scientific">Paramuribaculum intestinale</name>
    <dbReference type="NCBI Taxonomy" id="2094151"/>
    <lineage>
        <taxon>Bacteria</taxon>
        <taxon>Pseudomonadati</taxon>
        <taxon>Bacteroidota</taxon>
        <taxon>Bacteroidia</taxon>
        <taxon>Bacteroidales</taxon>
        <taxon>Muribaculaceae</taxon>
        <taxon>Paramuribaculum</taxon>
    </lineage>
</organism>
<keyword evidence="9 10" id="KW-0520">NAD</keyword>
<comment type="similarity">
    <text evidence="1 10">Belongs to the NAD-dependent glycerol-3-phosphate dehydrogenase family.</text>
</comment>
<feature type="binding site" evidence="8">
    <location>
        <begin position="258"/>
        <end position="259"/>
    </location>
    <ligand>
        <name>substrate</name>
    </ligand>
</feature>
<dbReference type="SUPFAM" id="SSF48179">
    <property type="entry name" value="6-phosphogluconate dehydrogenase C-terminal domain-like"/>
    <property type="match status" value="1"/>
</dbReference>
<keyword evidence="2" id="KW-0444">Lipid biosynthesis</keyword>
<feature type="domain" description="Glycerol-3-phosphate dehydrogenase NAD-dependent N-terminal" evidence="12">
    <location>
        <begin position="7"/>
        <end position="160"/>
    </location>
</feature>
<feature type="binding site" evidence="9">
    <location>
        <position position="143"/>
    </location>
    <ligand>
        <name>NAD(+)</name>
        <dbReference type="ChEBI" id="CHEBI:57540"/>
    </ligand>
</feature>
<sequence length="331" mass="37048">MNFPGTIAVMGGGSWATALAKLLLENCESIIWYMRRDDRIADFKRLRRNPAYLSDVIFDIERIEFSSDINEACRNADTLLLVMPSPYFKAHVDKITIDISDKYVASAVKGIVPDGNQLISTYMQRRFGVLPERTLVVSGPCHAEEVALGRQSYLTVGGHDLFMAEKFASCLSGKTLKTITSSDVDGIEYAAVLKNVYSIAAGIVHGLKNGDNFLAMLVSNAIREMERFIYTVYPRPRQICDSVYLGDLLVTSYSRFSRNHNFGSMIGRGYSVKAARMEMEQTAEGYYGTKCIHEINERYDVPMPILDGVFDILYRGINPSKAIAKMSDTFI</sequence>
<keyword evidence="4" id="KW-0443">Lipid metabolism</keyword>
<dbReference type="Pfam" id="PF01210">
    <property type="entry name" value="NAD_Gly3P_dh_N"/>
    <property type="match status" value="1"/>
</dbReference>
<dbReference type="Proteomes" id="UP000244925">
    <property type="component" value="Unassembled WGS sequence"/>
</dbReference>
<evidence type="ECO:0000256" key="1">
    <source>
        <dbReference type="ARBA" id="ARBA00011009"/>
    </source>
</evidence>
<evidence type="ECO:0000256" key="2">
    <source>
        <dbReference type="ARBA" id="ARBA00022516"/>
    </source>
</evidence>
<evidence type="ECO:0000256" key="4">
    <source>
        <dbReference type="ARBA" id="ARBA00023098"/>
    </source>
</evidence>